<name>A0A6A5ZCN3_9PLEO</name>
<dbReference type="InterPro" id="IPR046529">
    <property type="entry name" value="DUF6594"/>
</dbReference>
<dbReference type="Pfam" id="PF20237">
    <property type="entry name" value="DUF6594"/>
    <property type="match status" value="1"/>
</dbReference>
<dbReference type="OrthoDB" id="3533814at2759"/>
<dbReference type="EMBL" id="ML977319">
    <property type="protein sequence ID" value="KAF2117279.1"/>
    <property type="molecule type" value="Genomic_DNA"/>
</dbReference>
<keyword evidence="2" id="KW-0812">Transmembrane</keyword>
<feature type="transmembrane region" description="Helical" evidence="2">
    <location>
        <begin position="267"/>
        <end position="286"/>
    </location>
</feature>
<feature type="region of interest" description="Disordered" evidence="1">
    <location>
        <begin position="66"/>
        <end position="91"/>
    </location>
</feature>
<accession>A0A6A5ZCN3</accession>
<evidence type="ECO:0000313" key="4">
    <source>
        <dbReference type="EMBL" id="KAF2117279.1"/>
    </source>
</evidence>
<dbReference type="AlphaFoldDB" id="A0A6A5ZCN3"/>
<keyword evidence="5" id="KW-1185">Reference proteome</keyword>
<protein>
    <recommendedName>
        <fullName evidence="3">DUF6594 domain-containing protein</fullName>
    </recommendedName>
</protein>
<feature type="transmembrane region" description="Helical" evidence="2">
    <location>
        <begin position="240"/>
        <end position="260"/>
    </location>
</feature>
<dbReference type="Proteomes" id="UP000799770">
    <property type="component" value="Unassembled WGS sequence"/>
</dbReference>
<evidence type="ECO:0000256" key="2">
    <source>
        <dbReference type="SAM" id="Phobius"/>
    </source>
</evidence>
<reference evidence="4" key="1">
    <citation type="journal article" date="2020" name="Stud. Mycol.">
        <title>101 Dothideomycetes genomes: a test case for predicting lifestyles and emergence of pathogens.</title>
        <authorList>
            <person name="Haridas S."/>
            <person name="Albert R."/>
            <person name="Binder M."/>
            <person name="Bloem J."/>
            <person name="Labutti K."/>
            <person name="Salamov A."/>
            <person name="Andreopoulos B."/>
            <person name="Baker S."/>
            <person name="Barry K."/>
            <person name="Bills G."/>
            <person name="Bluhm B."/>
            <person name="Cannon C."/>
            <person name="Castanera R."/>
            <person name="Culley D."/>
            <person name="Daum C."/>
            <person name="Ezra D."/>
            <person name="Gonzalez J."/>
            <person name="Henrissat B."/>
            <person name="Kuo A."/>
            <person name="Liang C."/>
            <person name="Lipzen A."/>
            <person name="Lutzoni F."/>
            <person name="Magnuson J."/>
            <person name="Mondo S."/>
            <person name="Nolan M."/>
            <person name="Ohm R."/>
            <person name="Pangilinan J."/>
            <person name="Park H.-J."/>
            <person name="Ramirez L."/>
            <person name="Alfaro M."/>
            <person name="Sun H."/>
            <person name="Tritt A."/>
            <person name="Yoshinaga Y."/>
            <person name="Zwiers L.-H."/>
            <person name="Turgeon B."/>
            <person name="Goodwin S."/>
            <person name="Spatafora J."/>
            <person name="Crous P."/>
            <person name="Grigoriev I."/>
        </authorList>
    </citation>
    <scope>NUCLEOTIDE SEQUENCE</scope>
    <source>
        <strain evidence="4">CBS 627.86</strain>
    </source>
</reference>
<dbReference type="PANTHER" id="PTHR34502:SF4">
    <property type="entry name" value="DUF6594 DOMAIN-CONTAINING PROTEIN"/>
    <property type="match status" value="1"/>
</dbReference>
<keyword evidence="2" id="KW-1133">Transmembrane helix</keyword>
<keyword evidence="2" id="KW-0472">Membrane</keyword>
<organism evidence="4 5">
    <name type="scientific">Lophiotrema nucula</name>
    <dbReference type="NCBI Taxonomy" id="690887"/>
    <lineage>
        <taxon>Eukaryota</taxon>
        <taxon>Fungi</taxon>
        <taxon>Dikarya</taxon>
        <taxon>Ascomycota</taxon>
        <taxon>Pezizomycotina</taxon>
        <taxon>Dothideomycetes</taxon>
        <taxon>Pleosporomycetidae</taxon>
        <taxon>Pleosporales</taxon>
        <taxon>Lophiotremataceae</taxon>
        <taxon>Lophiotrema</taxon>
    </lineage>
</organism>
<dbReference type="PANTHER" id="PTHR34502">
    <property type="entry name" value="DUF6594 DOMAIN-CONTAINING PROTEIN-RELATED"/>
    <property type="match status" value="1"/>
</dbReference>
<feature type="domain" description="DUF6594" evidence="3">
    <location>
        <begin position="20"/>
        <end position="279"/>
    </location>
</feature>
<gene>
    <name evidence="4" type="ORF">BDV96DRAFT_23373</name>
</gene>
<feature type="transmembrane region" description="Helical" evidence="2">
    <location>
        <begin position="211"/>
        <end position="234"/>
    </location>
</feature>
<proteinExistence type="predicted"/>
<evidence type="ECO:0000313" key="5">
    <source>
        <dbReference type="Proteomes" id="UP000799770"/>
    </source>
</evidence>
<evidence type="ECO:0000259" key="3">
    <source>
        <dbReference type="Pfam" id="PF20237"/>
    </source>
</evidence>
<sequence>MAKKTSDVEKAVTIRRLQGYPSFAEFLASDRDRSTVVFRRFDRLSARNLLHLQSELCELEAQQDALDDQDRNGSTENKQFARNWEEARKHSTGSQKERVELALKIREKLKEYKEAILLDTTLLSLQPPSDRVWDALRHKFHNISPGDLKGWPTLGGASIAILEDQDDLVSLKPPAEQDRLTSFVRDRFGFIFSKATASDDTRYFPEHRITVFVTILSTVVAAMLLVGAIVNLYVVKSQKWRLGLIAIYTALFATTVALLTSARRAEVFAATAAYSAVLVVFVSGNLGN</sequence>
<evidence type="ECO:0000256" key="1">
    <source>
        <dbReference type="SAM" id="MobiDB-lite"/>
    </source>
</evidence>